<evidence type="ECO:0000313" key="3">
    <source>
        <dbReference type="Proteomes" id="UP000238375"/>
    </source>
</evidence>
<gene>
    <name evidence="2" type="ORF">CLV58_107242</name>
</gene>
<reference evidence="2 3" key="1">
    <citation type="submission" date="2018-03" db="EMBL/GenBank/DDBJ databases">
        <title>Genomic Encyclopedia of Archaeal and Bacterial Type Strains, Phase II (KMG-II): from individual species to whole genera.</title>
        <authorList>
            <person name="Goeker M."/>
        </authorList>
    </citation>
    <scope>NUCLEOTIDE SEQUENCE [LARGE SCALE GENOMIC DNA]</scope>
    <source>
        <strain evidence="2 3">DSM 28354</strain>
    </source>
</reference>
<dbReference type="OrthoDB" id="9790491at2"/>
<dbReference type="RefSeq" id="WP_106137770.1">
    <property type="nucleotide sequence ID" value="NZ_PVTE01000007.1"/>
</dbReference>
<evidence type="ECO:0008006" key="4">
    <source>
        <dbReference type="Google" id="ProtNLM"/>
    </source>
</evidence>
<dbReference type="Proteomes" id="UP000238375">
    <property type="component" value="Unassembled WGS sequence"/>
</dbReference>
<keyword evidence="1" id="KW-0732">Signal</keyword>
<sequence>MRNLVFLTTVLVLSLFGTLNCAQAQYNNWAVGFRIGEPAGINVRKYFGEKKAFDLNVGTFGGLYGTNRSYRSGQYRSVGFSVQGHYIHYAPITKSESIRGYYGYGGQINTRRYYPVRLNGEYENALSLGVSGIGGVEFFPPNKPYSFFLETGVYVELLQAPFFLNLNSGLGLRYNF</sequence>
<organism evidence="2 3">
    <name type="scientific">Spirosoma oryzae</name>
    <dbReference type="NCBI Taxonomy" id="1469603"/>
    <lineage>
        <taxon>Bacteria</taxon>
        <taxon>Pseudomonadati</taxon>
        <taxon>Bacteroidota</taxon>
        <taxon>Cytophagia</taxon>
        <taxon>Cytophagales</taxon>
        <taxon>Cytophagaceae</taxon>
        <taxon>Spirosoma</taxon>
    </lineage>
</organism>
<proteinExistence type="predicted"/>
<keyword evidence="3" id="KW-1185">Reference proteome</keyword>
<feature type="signal peptide" evidence="1">
    <location>
        <begin position="1"/>
        <end position="24"/>
    </location>
</feature>
<accession>A0A2T0T385</accession>
<protein>
    <recommendedName>
        <fullName evidence="4">Outer membrane protein with beta-barrel domain</fullName>
    </recommendedName>
</protein>
<feature type="chain" id="PRO_5015510819" description="Outer membrane protein with beta-barrel domain" evidence="1">
    <location>
        <begin position="25"/>
        <end position="176"/>
    </location>
</feature>
<name>A0A2T0T385_9BACT</name>
<evidence type="ECO:0000256" key="1">
    <source>
        <dbReference type="SAM" id="SignalP"/>
    </source>
</evidence>
<evidence type="ECO:0000313" key="2">
    <source>
        <dbReference type="EMBL" id="PRY40148.1"/>
    </source>
</evidence>
<dbReference type="AlphaFoldDB" id="A0A2T0T385"/>
<comment type="caution">
    <text evidence="2">The sequence shown here is derived from an EMBL/GenBank/DDBJ whole genome shotgun (WGS) entry which is preliminary data.</text>
</comment>
<dbReference type="EMBL" id="PVTE01000007">
    <property type="protein sequence ID" value="PRY40148.1"/>
    <property type="molecule type" value="Genomic_DNA"/>
</dbReference>